<feature type="domain" description="SpaA-like prealbumin fold" evidence="11">
    <location>
        <begin position="2237"/>
        <end position="2321"/>
    </location>
</feature>
<dbReference type="PANTHER" id="PTHR36108:SF13">
    <property type="entry name" value="COLOSSIN-B-RELATED"/>
    <property type="match status" value="1"/>
</dbReference>
<feature type="compositionally biased region" description="Basic and acidic residues" evidence="7">
    <location>
        <begin position="198"/>
        <end position="207"/>
    </location>
</feature>
<dbReference type="InterPro" id="IPR011252">
    <property type="entry name" value="Fibrogen-bd_dom1"/>
</dbReference>
<evidence type="ECO:0000256" key="2">
    <source>
        <dbReference type="ARBA" id="ARBA00007257"/>
    </source>
</evidence>
<dbReference type="InterPro" id="IPR041033">
    <property type="entry name" value="SpaA_PFL_dom_1"/>
</dbReference>
<feature type="domain" description="Collagen binding" evidence="10">
    <location>
        <begin position="690"/>
        <end position="792"/>
    </location>
</feature>
<protein>
    <submittedName>
        <fullName evidence="13">SpaA isopeptide-forming pilin-related protein</fullName>
    </submittedName>
</protein>
<feature type="region of interest" description="Disordered" evidence="7">
    <location>
        <begin position="173"/>
        <end position="262"/>
    </location>
</feature>
<dbReference type="EMBL" id="CP144921">
    <property type="protein sequence ID" value="WWA31440.1"/>
    <property type="molecule type" value="Genomic_DNA"/>
</dbReference>
<feature type="domain" description="SpaA-like prealbumin fold" evidence="11">
    <location>
        <begin position="2052"/>
        <end position="2134"/>
    </location>
</feature>
<dbReference type="PANTHER" id="PTHR36108">
    <property type="entry name" value="COLOSSIN-B-RELATED"/>
    <property type="match status" value="1"/>
</dbReference>
<evidence type="ECO:0000259" key="9">
    <source>
        <dbReference type="Pfam" id="PF00746"/>
    </source>
</evidence>
<evidence type="ECO:0000256" key="3">
    <source>
        <dbReference type="ARBA" id="ARBA00022512"/>
    </source>
</evidence>
<keyword evidence="4" id="KW-0964">Secreted</keyword>
<feature type="compositionally biased region" description="Basic and acidic residues" evidence="7">
    <location>
        <begin position="223"/>
        <end position="245"/>
    </location>
</feature>
<dbReference type="Proteomes" id="UP001341136">
    <property type="component" value="Chromosome"/>
</dbReference>
<evidence type="ECO:0000313" key="14">
    <source>
        <dbReference type="Proteomes" id="UP001341136"/>
    </source>
</evidence>
<dbReference type="InterPro" id="IPR041171">
    <property type="entry name" value="SDR_Ig"/>
</dbReference>
<keyword evidence="14" id="KW-1185">Reference proteome</keyword>
<organism evidence="13 14">
    <name type="scientific">Shouchella rhizosphaerae</name>
    <dbReference type="NCBI Taxonomy" id="866786"/>
    <lineage>
        <taxon>Bacteria</taxon>
        <taxon>Bacillati</taxon>
        <taxon>Bacillota</taxon>
        <taxon>Bacilli</taxon>
        <taxon>Bacillales</taxon>
        <taxon>Bacillaceae</taxon>
        <taxon>Shouchella</taxon>
    </lineage>
</organism>
<feature type="compositionally biased region" description="Pro residues" evidence="7">
    <location>
        <begin position="2337"/>
        <end position="2349"/>
    </location>
</feature>
<feature type="domain" description="SpaA-like prealbumin fold" evidence="11">
    <location>
        <begin position="1955"/>
        <end position="2037"/>
    </location>
</feature>
<comment type="similarity">
    <text evidence="2">Belongs to the serine-aspartate repeat-containing protein (SDr) family.</text>
</comment>
<dbReference type="Pfam" id="PF17802">
    <property type="entry name" value="SpaA"/>
    <property type="match status" value="13"/>
</dbReference>
<feature type="domain" description="SpaA-like prealbumin fold" evidence="11">
    <location>
        <begin position="2144"/>
        <end position="2229"/>
    </location>
</feature>
<dbReference type="NCBIfam" id="TIGR01167">
    <property type="entry name" value="LPXTG_anchor"/>
    <property type="match status" value="1"/>
</dbReference>
<feature type="domain" description="Collagen binding" evidence="10">
    <location>
        <begin position="421"/>
        <end position="543"/>
    </location>
</feature>
<sequence>MKNKATAIVLIFVLLVQTFIAQLAGAVQVYAQEPEASTFEALASLVDENGEPLTEEATLAAEDQVHVKIDWSLTGHTQQETYHIKLPEQWQPDKIEWKDEGHGDEMVTYSLNGTELTMSFPEQEEAVQASGTVELSAYFSQDAIGEAAETDLVFLIGDTAQVIPVSFQVKEELEQEPVQEEAPASSEEEQVNEEGDTPESKEQAPETEKEEETPVVDEEQVAAEEKQEDARKEEQEEASKEKEENVEANDQEADTTESAEADVVSQAVVGEIEKNIITGIVLRDGDGNLINADENPGNKPALGDDVQIEITWELPNGHGYGSGSTFTFSLPDIFHVYNDVNGELTFGDTTVGSFTLKEDGTVVMTFNEQIEELSNVHGLLNFRTIIREDLVGDVDREVVFDVKDEVVANIPISLQPKAGSAIDKRGQVNRAYNATEIEWTVDFNKQLKSINQAVLKDPIQQHQALKKGSIEVYKLDVQLDGTVKQGERVDPSAYTVTEDPFDIQFGDISSAYRVVFSTEITDEDGTNYANKATLTGKNSEDLSAEASVTTRRGQALAKRNASYDPATQTITWEIHYNYNEKSIKQADALLVDSFSESHDLIADSIKVERITLDENGNEKEASNADNYAVTPGQHGFELKFTEDINDAYKITYKTKANERVLEDGKIDNIVQSGGREAKGSQGTSQQVLHKGYSNINYKDKTVQWRIDFNRDGYEMKDVFFTDSFTNGGLELERDSFKVLRKGTEVNPSEYTLEETDEGFTLRFHEPISEPHQIVYTTKFHYDELKGDQFRNHVHMKWTTEDGKTWEKEASSGFKPDTYTTNNGFKNGSYNAVTKEITWTVGINYDLKNLTVMNVTDYIKGKQTLVEGSIEVYRAELTGGNNGIRKGEKLSPSEYELDLLSDEKPGFHVRFPGERDDAYIIEYKTSVEGELIVDRYDNTATLSSEGREPVDLNAHVTVQHGGSYVEKGGKQNGNVIDWNVAINAGQSKVSDAKVIDQQQANQILLEDSFRLYATTVSGNGQFAKAEELERDKDYTLEINTADDGSQTFVLSFLEDITRPYILEYQSYINASDGEEISNTIKFEGKQITTERTDSSETIKVRLTDGGGSGSGKRGSLEVIKFDANSKEVLPGARFTLYDKEGKIALRTVVTDEDGKAIFRNLRYDNYLLKEDSAPDGYVVGIDAKIVKVDSETTTITVENKKITRDVALTKVDEETKQTLAGAEFALEKKAGDNWETIEEGLVTNEDGQLVLTELEPGDYRFVETKAPVGYELDNQPIEFTIDDKQTERILLTKDNVIIKGSAVLKKVDAATGEPLEGVSFKLVQDGKTIKEGLVSDKDGFVKVSGLRPGSYELIETTALEHYKLDPTPIPFEIEAGQEKELTIGEKENALVTGGIRLTKVDGDDNRLALQGAVFALLDEDGNVLREGLETDESGQLTIEQLAPGNYQLVETKAPVDYELDDTPIPFTIEKSQQETIQVERKVENHLITGAVELKKQDSKDGSALEGAEFSLYTEDGELVEEGLVTSENGTVYVEGLKPGKYYFVETQAPAHYQADDTKRPFTIERSQLEKVELIVENVLIPGAATLIKVDEDNENVRLEGAVYTLEDEEGTVIEEGLTTDEEGRIVVTDLPPGVYYFIETKAPEHYQLDNTPIKIEIEKGQQEAVQVKAVNTLTTGSVVLEKHDSESNALLEGAEFSLVDENGNTVKEGLTTDANGRIVVEGLKPGKYAFVETKAPADYQLDEKPIPFEIVRSQKEALVVEKSNTLIPGAVELLKVNQHDTAETLAGAEFTLLDGEGNVLKEGLTTDEEGKLRVEQLAPGTYQFIETKAPQGFELSSEPLPFVIERSQQETLKVTAFNELIRGKVELSKVDSDNQTIALKGAEFELRTKAGEFVALFTTNDEGKLLINGILPGDYVLVETKAPFGYQLDATPINVTVERDQKTAVLVTKENTLIPGSVIVEKVDAADQQLLLAGAVFSLLDEAGNVLEENLMTDQHGRLEINNLPPGDYQLVETKAPEHYQLDATPIVFTIEKGQTVTPVITVENTLIPGAAALIKVDQDHGDIRLAGAEFMLTDADGNVVAEQLVTDENGLVAVSDLAPGTYYFVETKAPLHYERDAEPVAVTVEKGQTEAAVVKKSNTLIPGAVVLEKVDSSDHSTLLAGAEFRLEDEQGTVIQEKLVTDETGRIIVTDLKPGNYQFVETKAPNGYDLNEEGLAFTIERSQEAAVVVKAENTLTPGSVEIVKVDSSDGARLEGAVFTVLTEDGDMVAEGLTTDESGSVQLDGLAPGTYQLVETKAPAHYQLNETPIAFEISKGQTERLVLTVENTLIPPGEEPKEPQPPNEPKQPPTEPGDGQTPTGPQNNNGGTGTGKTGTPKAGGSDPSPLLSKGAQPASGGQLPQTGETEMFMFMVAGLLLMAIGALTLVNGRLARKRG</sequence>
<dbReference type="Pfam" id="PF00746">
    <property type="entry name" value="Gram_pos_anchor"/>
    <property type="match status" value="1"/>
</dbReference>
<keyword evidence="8" id="KW-0812">Transmembrane</keyword>
<dbReference type="Gene3D" id="2.60.40.740">
    <property type="match status" value="5"/>
</dbReference>
<keyword evidence="5" id="KW-0732">Signal</keyword>
<dbReference type="Pfam" id="PF17961">
    <property type="entry name" value="Big_8"/>
    <property type="match status" value="1"/>
</dbReference>
<feature type="compositionally biased region" description="Low complexity" evidence="7">
    <location>
        <begin position="2350"/>
        <end position="2363"/>
    </location>
</feature>
<evidence type="ECO:0000313" key="13">
    <source>
        <dbReference type="EMBL" id="WWA31440.1"/>
    </source>
</evidence>
<feature type="domain" description="SpaA-like prealbumin fold" evidence="11">
    <location>
        <begin position="1488"/>
        <end position="1571"/>
    </location>
</feature>
<feature type="transmembrane region" description="Helical" evidence="8">
    <location>
        <begin position="2405"/>
        <end position="2424"/>
    </location>
</feature>
<evidence type="ECO:0000259" key="10">
    <source>
        <dbReference type="Pfam" id="PF05737"/>
    </source>
</evidence>
<feature type="domain" description="Collagen binding" evidence="10">
    <location>
        <begin position="563"/>
        <end position="661"/>
    </location>
</feature>
<evidence type="ECO:0000256" key="4">
    <source>
        <dbReference type="ARBA" id="ARBA00022525"/>
    </source>
</evidence>
<feature type="domain" description="Collagen binding" evidence="10">
    <location>
        <begin position="969"/>
        <end position="1091"/>
    </location>
</feature>
<dbReference type="InterPro" id="IPR013783">
    <property type="entry name" value="Ig-like_fold"/>
</dbReference>
<dbReference type="Gene3D" id="2.60.40.1280">
    <property type="match status" value="1"/>
</dbReference>
<feature type="region of interest" description="Disordered" evidence="7">
    <location>
        <begin position="2328"/>
        <end position="2398"/>
    </location>
</feature>
<dbReference type="Gene3D" id="2.60.40.10">
    <property type="entry name" value="Immunoglobulins"/>
    <property type="match status" value="13"/>
</dbReference>
<reference evidence="13 14" key="1">
    <citation type="submission" date="2024-01" db="EMBL/GenBank/DDBJ databases">
        <title>Culturomics analysis of mouse respiratory tract.</title>
        <authorList>
            <person name="Phillips A.M."/>
            <person name="Collette N.M."/>
            <person name="Mageeney C.M."/>
            <person name="Sinha A."/>
            <person name="Hern K.E."/>
            <person name="Arkin A.P."/>
            <person name="Williams K.P."/>
            <person name="Branda S."/>
        </authorList>
    </citation>
    <scope>NUCLEOTIDE SEQUENCE [LARGE SCALE GENOMIC DNA]</scope>
    <source>
        <strain evidence="13 14">CP20</strain>
    </source>
</reference>
<evidence type="ECO:0000256" key="6">
    <source>
        <dbReference type="ARBA" id="ARBA00023088"/>
    </source>
</evidence>
<evidence type="ECO:0000256" key="1">
    <source>
        <dbReference type="ARBA" id="ARBA00004168"/>
    </source>
</evidence>
<comment type="subcellular location">
    <subcellularLocation>
        <location evidence="1">Secreted</location>
        <location evidence="1">Cell wall</location>
        <topology evidence="1">Peptidoglycan-anchor</topology>
    </subcellularLocation>
</comment>
<feature type="compositionally biased region" description="Acidic residues" evidence="7">
    <location>
        <begin position="186"/>
        <end position="197"/>
    </location>
</feature>
<feature type="domain" description="SpaA-like prealbumin fold" evidence="11">
    <location>
        <begin position="1113"/>
        <end position="1200"/>
    </location>
</feature>
<gene>
    <name evidence="13" type="ORF">V5G21_06460</name>
</gene>
<dbReference type="Pfam" id="PF05737">
    <property type="entry name" value="Collagen_bind"/>
    <property type="match status" value="5"/>
</dbReference>
<proteinExistence type="inferred from homology"/>
<feature type="domain" description="SpaA-like prealbumin fold" evidence="11">
    <location>
        <begin position="1769"/>
        <end position="1853"/>
    </location>
</feature>
<evidence type="ECO:0000256" key="8">
    <source>
        <dbReference type="SAM" id="Phobius"/>
    </source>
</evidence>
<dbReference type="InterPro" id="IPR008966">
    <property type="entry name" value="Adhesion_dom_sf"/>
</dbReference>
<keyword evidence="6" id="KW-0572">Peptidoglycan-anchor</keyword>
<dbReference type="InterPro" id="IPR019931">
    <property type="entry name" value="LPXTG_anchor"/>
</dbReference>
<feature type="domain" description="SpaA-like prealbumin fold" evidence="11">
    <location>
        <begin position="1675"/>
        <end position="1758"/>
    </location>
</feature>
<name>A0ABZ2CWH9_9BACI</name>
<evidence type="ECO:0000259" key="11">
    <source>
        <dbReference type="Pfam" id="PF17802"/>
    </source>
</evidence>
<keyword evidence="3" id="KW-0134">Cell wall</keyword>
<feature type="domain" description="Gram-positive cocci surface proteins LPxTG" evidence="9">
    <location>
        <begin position="2392"/>
        <end position="2426"/>
    </location>
</feature>
<feature type="domain" description="SDR-like Ig" evidence="12">
    <location>
        <begin position="304"/>
        <end position="388"/>
    </location>
</feature>
<feature type="compositionally biased region" description="Acidic residues" evidence="7">
    <location>
        <begin position="246"/>
        <end position="260"/>
    </location>
</feature>
<evidence type="ECO:0000256" key="7">
    <source>
        <dbReference type="SAM" id="MobiDB-lite"/>
    </source>
</evidence>
<feature type="domain" description="SpaA-like prealbumin fold" evidence="11">
    <location>
        <begin position="1300"/>
        <end position="1384"/>
    </location>
</feature>
<feature type="domain" description="SpaA-like prealbumin fold" evidence="11">
    <location>
        <begin position="1862"/>
        <end position="1947"/>
    </location>
</feature>
<dbReference type="SUPFAM" id="SSF49478">
    <property type="entry name" value="Cna protein B-type domain"/>
    <property type="match status" value="13"/>
</dbReference>
<dbReference type="SUPFAM" id="SSF49401">
    <property type="entry name" value="Bacterial adhesins"/>
    <property type="match status" value="6"/>
</dbReference>
<evidence type="ECO:0000256" key="5">
    <source>
        <dbReference type="ARBA" id="ARBA00022729"/>
    </source>
</evidence>
<feature type="domain" description="SpaA-like prealbumin fold" evidence="11">
    <location>
        <begin position="1204"/>
        <end position="1288"/>
    </location>
</feature>
<keyword evidence="8" id="KW-0472">Membrane</keyword>
<evidence type="ECO:0000259" key="12">
    <source>
        <dbReference type="Pfam" id="PF17961"/>
    </source>
</evidence>
<dbReference type="RefSeq" id="WP_338465401.1">
    <property type="nucleotide sequence ID" value="NZ_CP144921.1"/>
</dbReference>
<dbReference type="InterPro" id="IPR008456">
    <property type="entry name" value="Collagen-bd_dom"/>
</dbReference>
<feature type="domain" description="Collagen binding" evidence="10">
    <location>
        <begin position="821"/>
        <end position="945"/>
    </location>
</feature>
<feature type="domain" description="SpaA-like prealbumin fold" evidence="11">
    <location>
        <begin position="1583"/>
        <end position="1667"/>
    </location>
</feature>
<keyword evidence="8" id="KW-1133">Transmembrane helix</keyword>
<accession>A0ABZ2CWH9</accession>
<feature type="domain" description="SpaA-like prealbumin fold" evidence="11">
    <location>
        <begin position="1393"/>
        <end position="1478"/>
    </location>
</feature>
<feature type="compositionally biased region" description="Acidic residues" evidence="7">
    <location>
        <begin position="208"/>
        <end position="222"/>
    </location>
</feature>